<sequence length="314" mass="33789">MPEQQCSARPSLWRRLRLAVAGILMLAALLFIGHLIKPQLALFPQAMRRIDWWLAALAVLACVPMYYIKAAYHVRTLGRFSGKALDWRKAVAVYLQAQVVRYLPGKIWGLLYQSGRMAGDVHPGIILAANLWQMLITNVLAVAVVAGVLLAVAQSPWWLLLGVLGVAMVEFLHRCTVPAWLLRGRLAAGLSRLGVELPRGPLLPMAWSGTAMLCAEWVFFFAVFLCLLGGQQSLADALALGAWYGGASVIALAAFVVPAGLAVREAIFVAAPAVVSLDAAHLVLVAALARIIFLGGEIISAVVSALLGIFPRND</sequence>
<feature type="transmembrane region" description="Helical" evidence="1">
    <location>
        <begin position="131"/>
        <end position="152"/>
    </location>
</feature>
<name>A0A1Y5Q8T6_9GAMM</name>
<organism evidence="2">
    <name type="scientific">uncultured Stenotrophomonas sp</name>
    <dbReference type="NCBI Taxonomy" id="165438"/>
    <lineage>
        <taxon>Bacteria</taxon>
        <taxon>Pseudomonadati</taxon>
        <taxon>Pseudomonadota</taxon>
        <taxon>Gammaproteobacteria</taxon>
        <taxon>Lysobacterales</taxon>
        <taxon>Lysobacteraceae</taxon>
        <taxon>Stenotrophomonas</taxon>
        <taxon>environmental samples</taxon>
    </lineage>
</organism>
<dbReference type="EMBL" id="FLTS01000001">
    <property type="protein sequence ID" value="SBV36637.1"/>
    <property type="molecule type" value="Genomic_DNA"/>
</dbReference>
<gene>
    <name evidence="2" type="ORF">STPYR_11567</name>
</gene>
<feature type="transmembrane region" description="Helical" evidence="1">
    <location>
        <begin position="52"/>
        <end position="70"/>
    </location>
</feature>
<feature type="transmembrane region" description="Helical" evidence="1">
    <location>
        <begin position="12"/>
        <end position="32"/>
    </location>
</feature>
<keyword evidence="1" id="KW-1133">Transmembrane helix</keyword>
<keyword evidence="1" id="KW-0812">Transmembrane</keyword>
<keyword evidence="1" id="KW-0472">Membrane</keyword>
<accession>A0A1Y5Q8T6</accession>
<evidence type="ECO:0000313" key="2">
    <source>
        <dbReference type="EMBL" id="SBV36637.1"/>
    </source>
</evidence>
<dbReference type="AlphaFoldDB" id="A0A1Y5Q8T6"/>
<reference evidence="2" key="1">
    <citation type="submission" date="2016-03" db="EMBL/GenBank/DDBJ databases">
        <authorList>
            <person name="Ploux O."/>
        </authorList>
    </citation>
    <scope>NUCLEOTIDE SEQUENCE</scope>
    <source>
        <strain evidence="2">UC10</strain>
    </source>
</reference>
<feature type="transmembrane region" description="Helical" evidence="1">
    <location>
        <begin position="240"/>
        <end position="260"/>
    </location>
</feature>
<feature type="transmembrane region" description="Helical" evidence="1">
    <location>
        <begin position="202"/>
        <end position="228"/>
    </location>
</feature>
<evidence type="ECO:0008006" key="3">
    <source>
        <dbReference type="Google" id="ProtNLM"/>
    </source>
</evidence>
<evidence type="ECO:0000256" key="1">
    <source>
        <dbReference type="SAM" id="Phobius"/>
    </source>
</evidence>
<feature type="transmembrane region" description="Helical" evidence="1">
    <location>
        <begin position="266"/>
        <end position="284"/>
    </location>
</feature>
<proteinExistence type="predicted"/>
<feature type="transmembrane region" description="Helical" evidence="1">
    <location>
        <begin position="291"/>
        <end position="310"/>
    </location>
</feature>
<protein>
    <recommendedName>
        <fullName evidence="3">Transmembrane protein</fullName>
    </recommendedName>
</protein>